<dbReference type="EMBL" id="KL198004">
    <property type="protein sequence ID" value="KDQ33203.1"/>
    <property type="molecule type" value="Genomic_DNA"/>
</dbReference>
<feature type="transmembrane region" description="Helical" evidence="2">
    <location>
        <begin position="28"/>
        <end position="48"/>
    </location>
</feature>
<feature type="compositionally biased region" description="Polar residues" evidence="1">
    <location>
        <begin position="208"/>
        <end position="217"/>
    </location>
</feature>
<organism evidence="3 4">
    <name type="scientific">Pleurotus ostreatus (strain PC15)</name>
    <name type="common">Oyster mushroom</name>
    <dbReference type="NCBI Taxonomy" id="1137138"/>
    <lineage>
        <taxon>Eukaryota</taxon>
        <taxon>Fungi</taxon>
        <taxon>Dikarya</taxon>
        <taxon>Basidiomycota</taxon>
        <taxon>Agaricomycotina</taxon>
        <taxon>Agaricomycetes</taxon>
        <taxon>Agaricomycetidae</taxon>
        <taxon>Agaricales</taxon>
        <taxon>Pleurotineae</taxon>
        <taxon>Pleurotaceae</taxon>
        <taxon>Pleurotus</taxon>
    </lineage>
</organism>
<reference evidence="4" key="1">
    <citation type="journal article" date="2014" name="Proc. Natl. Acad. Sci. U.S.A.">
        <title>Extensive sampling of basidiomycete genomes demonstrates inadequacy of the white-rot/brown-rot paradigm for wood decay fungi.</title>
        <authorList>
            <person name="Riley R."/>
            <person name="Salamov A.A."/>
            <person name="Brown D.W."/>
            <person name="Nagy L.G."/>
            <person name="Floudas D."/>
            <person name="Held B.W."/>
            <person name="Levasseur A."/>
            <person name="Lombard V."/>
            <person name="Morin E."/>
            <person name="Otillar R."/>
            <person name="Lindquist E.A."/>
            <person name="Sun H."/>
            <person name="LaButti K.M."/>
            <person name="Schmutz J."/>
            <person name="Jabbour D."/>
            <person name="Luo H."/>
            <person name="Baker S.E."/>
            <person name="Pisabarro A.G."/>
            <person name="Walton J.D."/>
            <person name="Blanchette R.A."/>
            <person name="Henrissat B."/>
            <person name="Martin F."/>
            <person name="Cullen D."/>
            <person name="Hibbett D.S."/>
            <person name="Grigoriev I.V."/>
        </authorList>
    </citation>
    <scope>NUCLEOTIDE SEQUENCE [LARGE SCALE GENOMIC DNA]</scope>
    <source>
        <strain evidence="4">PC15</strain>
    </source>
</reference>
<feature type="transmembrane region" description="Helical" evidence="2">
    <location>
        <begin position="141"/>
        <end position="167"/>
    </location>
</feature>
<accession>A0A067NYQ4</accession>
<feature type="region of interest" description="Disordered" evidence="1">
    <location>
        <begin position="242"/>
        <end position="294"/>
    </location>
</feature>
<sequence>MPALTSSSSSTSSEKANTNERRLPNPVVVIRFLAFALLVFLNFQLLVFTAWNIHAALSISLPVSGPTIVFIFNCCFLYLFIVFAMVEYIRPYSKTGQIKFELAWSGVISLMYLGATISLTVDGPTQVCEATKDSSICASASLLLPVAWATTLTLLTYLFGLVVLCAVHMPSYPAIWDDTVYKFPWFLHPDGTYQPYVRERKTDEETGDASSPTSIATHGTRRRFTLDPPSWAKALNVRRGRDSPFATSGVQSGTPSMVPSSVTVAPSVPPKDLRIKVPPTPSREGSPFPDSVDNQDIPIPLPRLSAWIRADAIRGITVHTIPIPTP</sequence>
<feature type="compositionally biased region" description="Low complexity" evidence="1">
    <location>
        <begin position="255"/>
        <end position="266"/>
    </location>
</feature>
<evidence type="ECO:0000256" key="1">
    <source>
        <dbReference type="SAM" id="MobiDB-lite"/>
    </source>
</evidence>
<keyword evidence="2" id="KW-0812">Transmembrane</keyword>
<evidence type="ECO:0000256" key="2">
    <source>
        <dbReference type="SAM" id="Phobius"/>
    </source>
</evidence>
<dbReference type="VEuPathDB" id="FungiDB:PLEOSDRAFT_1095345"/>
<dbReference type="InParanoid" id="A0A067NYQ4"/>
<evidence type="ECO:0008006" key="5">
    <source>
        <dbReference type="Google" id="ProtNLM"/>
    </source>
</evidence>
<dbReference type="STRING" id="1137138.A0A067NYQ4"/>
<feature type="compositionally biased region" description="Polar residues" evidence="1">
    <location>
        <begin position="245"/>
        <end position="254"/>
    </location>
</feature>
<feature type="transmembrane region" description="Helical" evidence="2">
    <location>
        <begin position="102"/>
        <end position="121"/>
    </location>
</feature>
<dbReference type="HOGENOM" id="CLU_051224_1_0_1"/>
<dbReference type="Proteomes" id="UP000027073">
    <property type="component" value="Unassembled WGS sequence"/>
</dbReference>
<dbReference type="AlphaFoldDB" id="A0A067NYQ4"/>
<feature type="region of interest" description="Disordered" evidence="1">
    <location>
        <begin position="201"/>
        <end position="226"/>
    </location>
</feature>
<dbReference type="OrthoDB" id="3188789at2759"/>
<keyword evidence="2" id="KW-0472">Membrane</keyword>
<feature type="transmembrane region" description="Helical" evidence="2">
    <location>
        <begin position="68"/>
        <end position="90"/>
    </location>
</feature>
<gene>
    <name evidence="3" type="ORF">PLEOSDRAFT_1095345</name>
</gene>
<proteinExistence type="predicted"/>
<protein>
    <recommendedName>
        <fullName evidence="5">MARVEL domain-containing protein</fullName>
    </recommendedName>
</protein>
<evidence type="ECO:0000313" key="4">
    <source>
        <dbReference type="Proteomes" id="UP000027073"/>
    </source>
</evidence>
<keyword evidence="2" id="KW-1133">Transmembrane helix</keyword>
<evidence type="ECO:0000313" key="3">
    <source>
        <dbReference type="EMBL" id="KDQ33203.1"/>
    </source>
</evidence>
<name>A0A067NYQ4_PLEO1</name>